<dbReference type="PROSITE" id="PS50089">
    <property type="entry name" value="ZF_RING_2"/>
    <property type="match status" value="1"/>
</dbReference>
<reference evidence="20" key="2">
    <citation type="submission" date="2025-08" db="UniProtKB">
        <authorList>
            <consortium name="Ensembl"/>
        </authorList>
    </citation>
    <scope>IDENTIFICATION</scope>
    <source>
        <strain evidence="20">Brown Norway</strain>
    </source>
</reference>
<evidence type="ECO:0000256" key="12">
    <source>
        <dbReference type="ARBA" id="ARBA00022833"/>
    </source>
</evidence>
<dbReference type="PANTHER" id="PTHR13206">
    <property type="entry name" value="UBIQUITIN LIGASE PROTEIN PHF9 FANCONI ANEMIA GROUP L PROTEIN"/>
    <property type="match status" value="1"/>
</dbReference>
<dbReference type="OMA" id="NRPFHAK"/>
<dbReference type="Pfam" id="PF18890">
    <property type="entry name" value="FANCL_d2"/>
    <property type="match status" value="1"/>
</dbReference>
<dbReference type="STRING" id="10116.ENSRNOP00000036801"/>
<dbReference type="Gene3D" id="3.30.40.10">
    <property type="entry name" value="Zinc/RING finger domain, C3HC4 (zinc finger)"/>
    <property type="match status" value="1"/>
</dbReference>
<name>D3ZAU3_RAT</name>
<dbReference type="GO" id="GO:0031625">
    <property type="term" value="F:ubiquitin protein ligase binding"/>
    <property type="evidence" value="ECO:0000266"/>
    <property type="project" value="RGD"/>
</dbReference>
<dbReference type="GO" id="GO:0036297">
    <property type="term" value="P:interstrand cross-link repair"/>
    <property type="evidence" value="ECO:0007669"/>
    <property type="project" value="InterPro"/>
</dbReference>
<reference evidence="20" key="1">
    <citation type="submission" date="2024-01" db="EMBL/GenBank/DDBJ databases">
        <title>GRCr8: a new rat reference genome assembly contstructed from accurate long reads and long range scaffolding.</title>
        <authorList>
            <person name="Doris P.A."/>
            <person name="Kalbfleisch T."/>
            <person name="Li K."/>
            <person name="Howe K."/>
            <person name="Wood J."/>
        </authorList>
    </citation>
    <scope>NUCLEOTIDE SEQUENCE [LARGE SCALE GENOMIC DNA]</scope>
    <source>
        <strain evidence="20">Brown Norway</strain>
    </source>
</reference>
<evidence type="ECO:0000256" key="9">
    <source>
        <dbReference type="ARBA" id="ARBA00022763"/>
    </source>
</evidence>
<evidence type="ECO:0000256" key="14">
    <source>
        <dbReference type="ARBA" id="ARBA00023204"/>
    </source>
</evidence>
<dbReference type="GeneTree" id="ENSGT00390000005537"/>
<dbReference type="RGD" id="1311427">
    <property type="gene designation" value="Fancl"/>
</dbReference>
<evidence type="ECO:0000256" key="8">
    <source>
        <dbReference type="ARBA" id="ARBA00022723"/>
    </source>
</evidence>
<dbReference type="GO" id="GO:0005634">
    <property type="term" value="C:nucleus"/>
    <property type="evidence" value="ECO:0000318"/>
    <property type="project" value="GO_Central"/>
</dbReference>
<keyword evidence="10 18" id="KW-0863">Zinc-finger</keyword>
<evidence type="ECO:0000256" key="4">
    <source>
        <dbReference type="ARBA" id="ARBA00004906"/>
    </source>
</evidence>
<evidence type="ECO:0000256" key="17">
    <source>
        <dbReference type="ARBA" id="ARBA00080616"/>
    </source>
</evidence>
<keyword evidence="11" id="KW-0833">Ubl conjugation pathway</keyword>
<evidence type="ECO:0000256" key="7">
    <source>
        <dbReference type="ARBA" id="ARBA00022679"/>
    </source>
</evidence>
<dbReference type="InterPro" id="IPR044037">
    <property type="entry name" value="FANCL_d3"/>
</dbReference>
<reference evidence="20" key="3">
    <citation type="submission" date="2025-09" db="UniProtKB">
        <authorList>
            <consortium name="Ensembl"/>
        </authorList>
    </citation>
    <scope>IDENTIFICATION</scope>
    <source>
        <strain evidence="20">Brown Norway</strain>
    </source>
</reference>
<dbReference type="InParanoid" id="D3ZAU3"/>
<evidence type="ECO:0000256" key="10">
    <source>
        <dbReference type="ARBA" id="ARBA00022771"/>
    </source>
</evidence>
<dbReference type="PANTHER" id="PTHR13206:SF0">
    <property type="entry name" value="E3 UBIQUITIN-PROTEIN LIGASE FANCL"/>
    <property type="match status" value="1"/>
</dbReference>
<dbReference type="GO" id="GO:0004842">
    <property type="term" value="F:ubiquitin-protein transferase activity"/>
    <property type="evidence" value="ECO:0000266"/>
    <property type="project" value="RGD"/>
</dbReference>
<evidence type="ECO:0000256" key="5">
    <source>
        <dbReference type="ARBA" id="ARBA00012483"/>
    </source>
</evidence>
<dbReference type="EC" id="2.3.2.27" evidence="5"/>
<dbReference type="FunFam" id="3.30.40.10:FF:000221">
    <property type="entry name" value="E3 ubiquitin-protein ligase FANCL isoform X2"/>
    <property type="match status" value="1"/>
</dbReference>
<dbReference type="GO" id="GO:0000785">
    <property type="term" value="C:chromatin"/>
    <property type="evidence" value="ECO:0000266"/>
    <property type="project" value="RGD"/>
</dbReference>
<keyword evidence="14" id="KW-0234">DNA repair</keyword>
<dbReference type="CDD" id="cd23831">
    <property type="entry name" value="DRWD-N_FANCL"/>
    <property type="match status" value="1"/>
</dbReference>
<dbReference type="CDD" id="cd23786">
    <property type="entry name" value="ELF_FANCL"/>
    <property type="match status" value="1"/>
</dbReference>
<evidence type="ECO:0000256" key="13">
    <source>
        <dbReference type="ARBA" id="ARBA00022843"/>
    </source>
</evidence>
<evidence type="ECO:0000256" key="6">
    <source>
        <dbReference type="ARBA" id="ARBA00022490"/>
    </source>
</evidence>
<evidence type="ECO:0000313" key="21">
    <source>
        <dbReference type="Proteomes" id="UP000002494"/>
    </source>
</evidence>
<comment type="catalytic activity">
    <reaction evidence="1">
        <text>S-ubiquitinyl-[E2 ubiquitin-conjugating enzyme]-L-cysteine + [acceptor protein]-L-lysine = [E2 ubiquitin-conjugating enzyme]-L-cysteine + N(6)-ubiquitinyl-[acceptor protein]-L-lysine.</text>
        <dbReference type="EC" id="2.3.2.27"/>
    </reaction>
</comment>
<keyword evidence="21" id="KW-1185">Reference proteome</keyword>
<dbReference type="Gene3D" id="3.10.110.20">
    <property type="entry name" value="RWD domain-like"/>
    <property type="match status" value="1"/>
</dbReference>
<comment type="subcellular location">
    <subcellularLocation>
        <location evidence="3">Cytoplasm</location>
    </subcellularLocation>
    <subcellularLocation>
        <location evidence="2">Nucleus</location>
    </subcellularLocation>
</comment>
<keyword evidence="12" id="KW-0862">Zinc</keyword>
<dbReference type="FunFam" id="3.10.110.20:FF:000001">
    <property type="entry name" value="E3 ubiquitin-protein ligase FANCL"/>
    <property type="match status" value="1"/>
</dbReference>
<dbReference type="Reactome" id="R-RNO-9833482">
    <property type="pathway name" value="PKR-mediated signaling"/>
</dbReference>
<dbReference type="InterPro" id="IPR016135">
    <property type="entry name" value="UBQ-conjugating_enzyme/RWD"/>
</dbReference>
<dbReference type="GO" id="GO:0005635">
    <property type="term" value="C:nuclear envelope"/>
    <property type="evidence" value="ECO:0000266"/>
    <property type="project" value="RGD"/>
</dbReference>
<dbReference type="AlphaFoldDB" id="D3ZAU3"/>
<dbReference type="InterPro" id="IPR026850">
    <property type="entry name" value="FANCL_C"/>
</dbReference>
<dbReference type="GO" id="GO:0016604">
    <property type="term" value="C:nuclear body"/>
    <property type="evidence" value="ECO:0000266"/>
    <property type="project" value="RGD"/>
</dbReference>
<evidence type="ECO:0000313" key="20">
    <source>
        <dbReference type="Ensembl" id="ENSRNOP00000036801.5"/>
    </source>
</evidence>
<dbReference type="FunCoup" id="D3ZAU3">
    <property type="interactions" value="1705"/>
</dbReference>
<keyword evidence="8" id="KW-0479">Metal-binding</keyword>
<dbReference type="Reactome" id="R-RNO-6783310">
    <property type="pathway name" value="Fanconi Anemia Pathway"/>
</dbReference>
<feature type="domain" description="RING-type" evidence="19">
    <location>
        <begin position="422"/>
        <end position="478"/>
    </location>
</feature>
<evidence type="ECO:0000256" key="18">
    <source>
        <dbReference type="PROSITE-ProRule" id="PRU00175"/>
    </source>
</evidence>
<dbReference type="Pfam" id="PF18891">
    <property type="entry name" value="FANCL_d3"/>
    <property type="match status" value="1"/>
</dbReference>
<evidence type="ECO:0000313" key="22">
    <source>
        <dbReference type="RGD" id="1311427"/>
    </source>
</evidence>
<dbReference type="Gene3D" id="3.10.110.10">
    <property type="entry name" value="Ubiquitin Conjugating Enzyme"/>
    <property type="match status" value="1"/>
</dbReference>
<dbReference type="GO" id="GO:0006974">
    <property type="term" value="P:DNA damage response"/>
    <property type="evidence" value="ECO:0000266"/>
    <property type="project" value="RGD"/>
</dbReference>
<sequence>MGQVQGKDRMLWAYCKSYVRGGKSAFGVAAIFNKTKKRILLVLFLTVKVRIILTGQTCGLESDLPLPASKGTSWLRCTGQDCGTRHFWVSRLPANLGFRTVPLQTAHVRRPFLRAMADTEANLLRHFPLLLPQNREKTVYEGFISAQGRDFHLRIVLPKDQQLKKARLLCSWQLKNILNEYHQVVQQRMKHSPDLMSFMMELKIILEAALKNKQELYVQPPSCSFCKDLLTEIGAIGWDKLACVDTSFTTIKLKADDASGRKHLITVKLKAKYPVEPPDCLVDFPIPFSVSWTPQSSLVNVYSQFSAALETLKAFWDVMDEIDEKTWVLEPEKPPRSATARRIALGHDVSINIEVDPRHPTMLPEFCFLGADHVTKPLGMRLSGNIHLWDPENSLLQNLKDVLEIDFPARTVLEKSDFSMDCGICYARHLNGAIPDQVCNNPQCGQLFHQMCLYEWLRGLSSSRQSFNVFFGECPYCSKPITLKMSGRKP</sequence>
<dbReference type="Pfam" id="PF11793">
    <property type="entry name" value="FANCL_C"/>
    <property type="match status" value="1"/>
</dbReference>
<dbReference type="Pfam" id="PF09765">
    <property type="entry name" value="FANCL_d1"/>
    <property type="match status" value="1"/>
</dbReference>
<evidence type="ECO:0000256" key="15">
    <source>
        <dbReference type="ARBA" id="ARBA00023242"/>
    </source>
</evidence>
<dbReference type="PhylomeDB" id="D3ZAU3"/>
<organism evidence="20 21">
    <name type="scientific">Rattus norvegicus</name>
    <name type="common">Rat</name>
    <dbReference type="NCBI Taxonomy" id="10116"/>
    <lineage>
        <taxon>Eukaryota</taxon>
        <taxon>Metazoa</taxon>
        <taxon>Chordata</taxon>
        <taxon>Craniata</taxon>
        <taxon>Vertebrata</taxon>
        <taxon>Euteleostomi</taxon>
        <taxon>Mammalia</taxon>
        <taxon>Eutheria</taxon>
        <taxon>Euarchontoglires</taxon>
        <taxon>Glires</taxon>
        <taxon>Rodentia</taxon>
        <taxon>Myomorpha</taxon>
        <taxon>Muroidea</taxon>
        <taxon>Muridae</taxon>
        <taxon>Murinae</taxon>
        <taxon>Rattus</taxon>
    </lineage>
</organism>
<keyword evidence="13" id="KW-0832">Ubl conjugation</keyword>
<evidence type="ECO:0000256" key="11">
    <source>
        <dbReference type="ARBA" id="ARBA00022786"/>
    </source>
</evidence>
<proteinExistence type="predicted"/>
<dbReference type="UCSC" id="RGD:1311427">
    <property type="organism name" value="rat"/>
</dbReference>
<evidence type="ECO:0000256" key="16">
    <source>
        <dbReference type="ARBA" id="ARBA00073910"/>
    </source>
</evidence>
<dbReference type="GO" id="GO:0005737">
    <property type="term" value="C:cytoplasm"/>
    <property type="evidence" value="ECO:0007669"/>
    <property type="project" value="UniProtKB-SubCell"/>
</dbReference>
<protein>
    <recommendedName>
        <fullName evidence="16">E3 ubiquitin-protein ligase FANCL</fullName>
        <ecNumber evidence="5">2.3.2.27</ecNumber>
    </recommendedName>
    <alternativeName>
        <fullName evidence="17">RING-type E3 ubiquitin transferase FANCL</fullName>
    </alternativeName>
</protein>
<dbReference type="HOGENOM" id="CLU_045054_0_0_1"/>
<keyword evidence="15" id="KW-0539">Nucleus</keyword>
<dbReference type="GO" id="GO:0006281">
    <property type="term" value="P:DNA repair"/>
    <property type="evidence" value="ECO:0000266"/>
    <property type="project" value="RGD"/>
</dbReference>
<dbReference type="PaxDb" id="10116-ENSRNOP00000036801"/>
<dbReference type="GO" id="GO:0008270">
    <property type="term" value="F:zinc ion binding"/>
    <property type="evidence" value="ECO:0007669"/>
    <property type="project" value="UniProtKB-KW"/>
</dbReference>
<comment type="pathway">
    <text evidence="4">Protein modification; protein ubiquitination.</text>
</comment>
<dbReference type="PhosphoSitePlus" id="D3ZAU3"/>
<dbReference type="GO" id="GO:0006513">
    <property type="term" value="P:protein monoubiquitination"/>
    <property type="evidence" value="ECO:0000266"/>
    <property type="project" value="RGD"/>
</dbReference>
<dbReference type="InterPro" id="IPR013083">
    <property type="entry name" value="Znf_RING/FYVE/PHD"/>
</dbReference>
<evidence type="ECO:0000259" key="19">
    <source>
        <dbReference type="PROSITE" id="PS50089"/>
    </source>
</evidence>
<dbReference type="GO" id="GO:0007276">
    <property type="term" value="P:gamete generation"/>
    <property type="evidence" value="ECO:0000266"/>
    <property type="project" value="RGD"/>
</dbReference>
<evidence type="ECO:0000256" key="2">
    <source>
        <dbReference type="ARBA" id="ARBA00004123"/>
    </source>
</evidence>
<dbReference type="InterPro" id="IPR019162">
    <property type="entry name" value="FancL_WD-rpt_cont_dom"/>
</dbReference>
<gene>
    <name evidence="20 22" type="primary">Fancl</name>
</gene>
<evidence type="ECO:0000256" key="1">
    <source>
        <dbReference type="ARBA" id="ARBA00000900"/>
    </source>
</evidence>
<dbReference type="FunFam" id="3.10.110.10:FF:000081">
    <property type="entry name" value="E3 ubiquitin-protein ligase FANCL"/>
    <property type="match status" value="1"/>
</dbReference>
<dbReference type="GO" id="GO:0043240">
    <property type="term" value="C:Fanconi anaemia nuclear complex"/>
    <property type="evidence" value="ECO:0000266"/>
    <property type="project" value="RGD"/>
</dbReference>
<dbReference type="CDD" id="cd23832">
    <property type="entry name" value="DRWD-C_FANCL"/>
    <property type="match status" value="1"/>
</dbReference>
<dbReference type="GO" id="GO:0061630">
    <property type="term" value="F:ubiquitin protein ligase activity"/>
    <property type="evidence" value="ECO:0000266"/>
    <property type="project" value="RGD"/>
</dbReference>
<dbReference type="CDD" id="cd16490">
    <property type="entry name" value="RING-CH-C4HC3_FANCL"/>
    <property type="match status" value="1"/>
</dbReference>
<keyword evidence="6" id="KW-0963">Cytoplasm</keyword>
<evidence type="ECO:0000256" key="3">
    <source>
        <dbReference type="ARBA" id="ARBA00004496"/>
    </source>
</evidence>
<dbReference type="InterPro" id="IPR001841">
    <property type="entry name" value="Znf_RING"/>
</dbReference>
<keyword evidence="9" id="KW-0227">DNA damage</keyword>
<dbReference type="SUPFAM" id="SSF57850">
    <property type="entry name" value="RING/U-box"/>
    <property type="match status" value="1"/>
</dbReference>
<dbReference type="eggNOG" id="KOG3268">
    <property type="taxonomic scope" value="Eukaryota"/>
</dbReference>
<dbReference type="SMART" id="SM01197">
    <property type="entry name" value="FANCL_C"/>
    <property type="match status" value="1"/>
</dbReference>
<accession>D3ZAU3</accession>
<dbReference type="Bgee" id="ENSRNOG00000027249">
    <property type="expression patterns" value="Expressed in thymus and 19 other cell types or tissues"/>
</dbReference>
<dbReference type="AGR" id="RGD:1311427"/>
<dbReference type="InterPro" id="IPR043898">
    <property type="entry name" value="FANCL_d2"/>
</dbReference>
<dbReference type="Proteomes" id="UP000002494">
    <property type="component" value="Chromosome 14"/>
</dbReference>
<dbReference type="VEuPathDB" id="HostDB:ENSRNOG00000027249"/>
<dbReference type="InterPro" id="IPR043003">
    <property type="entry name" value="FANCL_d3_sf"/>
</dbReference>
<dbReference type="GO" id="GO:0042127">
    <property type="term" value="P:regulation of cell population proliferation"/>
    <property type="evidence" value="ECO:0000266"/>
    <property type="project" value="RGD"/>
</dbReference>
<dbReference type="InterPro" id="IPR026848">
    <property type="entry name" value="Fancl"/>
</dbReference>
<keyword evidence="7" id="KW-0808">Transferase</keyword>
<dbReference type="Ensembl" id="ENSRNOT00000029513.7">
    <property type="protein sequence ID" value="ENSRNOP00000036801.5"/>
    <property type="gene ID" value="ENSRNOG00000027249.7"/>
</dbReference>